<dbReference type="AlphaFoldDB" id="A0A9J5ZEA0"/>
<reference evidence="3 4" key="1">
    <citation type="submission" date="2020-09" db="EMBL/GenBank/DDBJ databases">
        <title>De no assembly of potato wild relative species, Solanum commersonii.</title>
        <authorList>
            <person name="Cho K."/>
        </authorList>
    </citation>
    <scope>NUCLEOTIDE SEQUENCE [LARGE SCALE GENOMIC DNA]</scope>
    <source>
        <strain evidence="3">LZ3.2</strain>
        <tissue evidence="3">Leaf</tissue>
    </source>
</reference>
<feature type="compositionally biased region" description="Basic residues" evidence="1">
    <location>
        <begin position="1"/>
        <end position="11"/>
    </location>
</feature>
<evidence type="ECO:0000313" key="4">
    <source>
        <dbReference type="Proteomes" id="UP000824120"/>
    </source>
</evidence>
<keyword evidence="4" id="KW-1185">Reference proteome</keyword>
<dbReference type="Proteomes" id="UP000824120">
    <property type="component" value="Chromosome 4"/>
</dbReference>
<evidence type="ECO:0000259" key="2">
    <source>
        <dbReference type="Pfam" id="PF25475"/>
    </source>
</evidence>
<feature type="domain" description="DUF7903" evidence="2">
    <location>
        <begin position="41"/>
        <end position="402"/>
    </location>
</feature>
<name>A0A9J5ZEA0_SOLCO</name>
<dbReference type="EMBL" id="JACXVP010000004">
    <property type="protein sequence ID" value="KAG5611251.1"/>
    <property type="molecule type" value="Genomic_DNA"/>
</dbReference>
<organism evidence="3 4">
    <name type="scientific">Solanum commersonii</name>
    <name type="common">Commerson's wild potato</name>
    <name type="synonym">Commerson's nightshade</name>
    <dbReference type="NCBI Taxonomy" id="4109"/>
    <lineage>
        <taxon>Eukaryota</taxon>
        <taxon>Viridiplantae</taxon>
        <taxon>Streptophyta</taxon>
        <taxon>Embryophyta</taxon>
        <taxon>Tracheophyta</taxon>
        <taxon>Spermatophyta</taxon>
        <taxon>Magnoliopsida</taxon>
        <taxon>eudicotyledons</taxon>
        <taxon>Gunneridae</taxon>
        <taxon>Pentapetalae</taxon>
        <taxon>asterids</taxon>
        <taxon>lamiids</taxon>
        <taxon>Solanales</taxon>
        <taxon>Solanaceae</taxon>
        <taxon>Solanoideae</taxon>
        <taxon>Solaneae</taxon>
        <taxon>Solanum</taxon>
    </lineage>
</organism>
<comment type="caution">
    <text evidence="3">The sequence shown here is derived from an EMBL/GenBank/DDBJ whole genome shotgun (WGS) entry which is preliminary data.</text>
</comment>
<evidence type="ECO:0000313" key="3">
    <source>
        <dbReference type="EMBL" id="KAG5611251.1"/>
    </source>
</evidence>
<protein>
    <recommendedName>
        <fullName evidence="2">DUF7903 domain-containing protein</fullName>
    </recommendedName>
</protein>
<dbReference type="InterPro" id="IPR057225">
    <property type="entry name" value="DUF7903"/>
</dbReference>
<proteinExistence type="predicted"/>
<gene>
    <name evidence="3" type="ORF">H5410_022532</name>
</gene>
<dbReference type="PANTHER" id="PTHR35481">
    <property type="entry name" value="DNA-DIRECTED RNA POLYMERASE SUBUNIT ALPHA"/>
    <property type="match status" value="1"/>
</dbReference>
<dbReference type="OrthoDB" id="2014147at2759"/>
<feature type="region of interest" description="Disordered" evidence="1">
    <location>
        <begin position="1"/>
        <end position="24"/>
    </location>
</feature>
<accession>A0A9J5ZEA0</accession>
<dbReference type="Pfam" id="PF25475">
    <property type="entry name" value="DUF7903"/>
    <property type="match status" value="1"/>
</dbReference>
<dbReference type="PANTHER" id="PTHR35481:SF1">
    <property type="entry name" value="DNA-DIRECTED RNA POLYMERASE SUBUNIT ALPHA"/>
    <property type="match status" value="1"/>
</dbReference>
<sequence>MSYIPPHKRQTKGSPSLEPTPAPESLIRSAFNKRKDNKSRTRSTGYTDHTILKWFSVGLADELTFSSLVSFQPLSLESFETKAGLQPLSLVPTHQGCSEGIKNELIETPWLLIAANVKKDLLLSFQHMKREMEEADMAQVKPSVVARFGKVLFYGSVDLLHLVHMTSSIGKDSPKLNLLTETTLSKMKGSFHTDVPPSYMDYVENRVVENLGLEYVQGKELYYVKLSDNLRTESTVSCKCTVAKDHNKIQLYKIELNRVRHMVADMSILGKSSDLRLFVYTKKIKMALSDEEINEIKDLIGSAILDSELPGGLRWPLNKRHSSGGRYVVNAIGHTTAKSYMNSSIRFKFRHANRSKFKSSTGEVTQEIFLKMPGIVSELHKQTMDEDLVFEMLKNNLKLIWDICLLDGSNSQS</sequence>
<evidence type="ECO:0000256" key="1">
    <source>
        <dbReference type="SAM" id="MobiDB-lite"/>
    </source>
</evidence>